<comment type="subcellular location">
    <subcellularLocation>
        <location evidence="1">Cytoplasm</location>
    </subcellularLocation>
</comment>
<dbReference type="EMBL" id="RYFG02000084">
    <property type="protein sequence ID" value="TRW96130.1"/>
    <property type="molecule type" value="Genomic_DNA"/>
</dbReference>
<evidence type="ECO:0000313" key="13">
    <source>
        <dbReference type="EMBL" id="TRW96130.1"/>
    </source>
</evidence>
<comment type="catalytic activity">
    <reaction evidence="9 10">
        <text>N(6)-[(R)-dihydrolipoyl]-L-lysyl-[protein] + NAD(+) = N(6)-[(R)-lipoyl]-L-lysyl-[protein] + NADH + H(+)</text>
        <dbReference type="Rhea" id="RHEA:15045"/>
        <dbReference type="Rhea" id="RHEA-COMP:10474"/>
        <dbReference type="Rhea" id="RHEA-COMP:10475"/>
        <dbReference type="ChEBI" id="CHEBI:15378"/>
        <dbReference type="ChEBI" id="CHEBI:57540"/>
        <dbReference type="ChEBI" id="CHEBI:57945"/>
        <dbReference type="ChEBI" id="CHEBI:83099"/>
        <dbReference type="ChEBI" id="CHEBI:83100"/>
        <dbReference type="EC" id="1.8.1.4"/>
    </reaction>
</comment>
<dbReference type="InterPro" id="IPR016156">
    <property type="entry name" value="FAD/NAD-linked_Rdtase_dimer_sf"/>
</dbReference>
<dbReference type="EC" id="1.8.1.4" evidence="3 10"/>
<comment type="miscellaneous">
    <text evidence="10">The active site is a redox-active disulfide bond.</text>
</comment>
<dbReference type="PRINTS" id="PR00368">
    <property type="entry name" value="FADPNR"/>
</dbReference>
<keyword evidence="5" id="KW-0963">Cytoplasm</keyword>
<evidence type="ECO:0000256" key="3">
    <source>
        <dbReference type="ARBA" id="ARBA00012608"/>
    </source>
</evidence>
<dbReference type="InterPro" id="IPR001100">
    <property type="entry name" value="Pyr_nuc-diS_OxRdtase"/>
</dbReference>
<evidence type="ECO:0000313" key="14">
    <source>
        <dbReference type="Proteomes" id="UP000733744"/>
    </source>
</evidence>
<organism evidence="13 14">
    <name type="scientific">Candidatus Methylobacter oryzae</name>
    <dbReference type="NCBI Taxonomy" id="2497749"/>
    <lineage>
        <taxon>Bacteria</taxon>
        <taxon>Pseudomonadati</taxon>
        <taxon>Pseudomonadota</taxon>
        <taxon>Gammaproteobacteria</taxon>
        <taxon>Methylococcales</taxon>
        <taxon>Methylococcaceae</taxon>
        <taxon>Methylobacter</taxon>
    </lineage>
</organism>
<evidence type="ECO:0000256" key="4">
    <source>
        <dbReference type="ARBA" id="ARBA00016961"/>
    </source>
</evidence>
<keyword evidence="6 10" id="KW-0285">Flavoprotein</keyword>
<keyword evidence="7 10" id="KW-0274">FAD</keyword>
<dbReference type="Gene3D" id="3.50.50.60">
    <property type="entry name" value="FAD/NAD(P)-binding domain"/>
    <property type="match status" value="2"/>
</dbReference>
<dbReference type="RefSeq" id="WP_127026917.1">
    <property type="nucleotide sequence ID" value="NZ_RYFG02000084.1"/>
</dbReference>
<dbReference type="InterPro" id="IPR036188">
    <property type="entry name" value="FAD/NAD-bd_sf"/>
</dbReference>
<dbReference type="GO" id="GO:0004148">
    <property type="term" value="F:dihydrolipoyl dehydrogenase (NADH) activity"/>
    <property type="evidence" value="ECO:0007669"/>
    <property type="project" value="UniProtKB-EC"/>
</dbReference>
<evidence type="ECO:0000256" key="1">
    <source>
        <dbReference type="ARBA" id="ARBA00004496"/>
    </source>
</evidence>
<keyword evidence="10" id="KW-0676">Redox-active center</keyword>
<dbReference type="InterPro" id="IPR050151">
    <property type="entry name" value="Class-I_Pyr_Nuc-Dis_Oxidored"/>
</dbReference>
<dbReference type="Proteomes" id="UP000733744">
    <property type="component" value="Unassembled WGS sequence"/>
</dbReference>
<dbReference type="InterPro" id="IPR004099">
    <property type="entry name" value="Pyr_nucl-diS_OxRdtase_dimer"/>
</dbReference>
<accession>A0ABY3CBQ8</accession>
<comment type="cofactor">
    <cofactor evidence="10">
        <name>FAD</name>
        <dbReference type="ChEBI" id="CHEBI:57692"/>
    </cofactor>
    <text evidence="10">Binds 1 FAD per subunit.</text>
</comment>
<feature type="domain" description="Pyridine nucleotide-disulphide oxidoreductase dimerisation" evidence="11">
    <location>
        <begin position="369"/>
        <end position="476"/>
    </location>
</feature>
<dbReference type="NCBIfam" id="TIGR01350">
    <property type="entry name" value="lipoamide_DH"/>
    <property type="match status" value="1"/>
</dbReference>
<dbReference type="Pfam" id="PF02852">
    <property type="entry name" value="Pyr_redox_dim"/>
    <property type="match status" value="1"/>
</dbReference>
<dbReference type="Gene3D" id="3.30.390.30">
    <property type="match status" value="1"/>
</dbReference>
<keyword evidence="14" id="KW-1185">Reference proteome</keyword>
<evidence type="ECO:0000256" key="8">
    <source>
        <dbReference type="ARBA" id="ARBA00023027"/>
    </source>
</evidence>
<evidence type="ECO:0000256" key="5">
    <source>
        <dbReference type="ARBA" id="ARBA00022490"/>
    </source>
</evidence>
<evidence type="ECO:0000256" key="9">
    <source>
        <dbReference type="ARBA" id="ARBA00049187"/>
    </source>
</evidence>
<gene>
    <name evidence="13" type="primary">lpdA</name>
    <name evidence="13" type="ORF">EKO24_008940</name>
</gene>
<evidence type="ECO:0000259" key="11">
    <source>
        <dbReference type="Pfam" id="PF02852"/>
    </source>
</evidence>
<dbReference type="PIRSF" id="PIRSF000350">
    <property type="entry name" value="Mercury_reductase_MerA"/>
    <property type="match status" value="1"/>
</dbReference>
<protein>
    <recommendedName>
        <fullName evidence="4 10">Dihydrolipoyl dehydrogenase</fullName>
        <ecNumber evidence="3 10">1.8.1.4</ecNumber>
    </recommendedName>
</protein>
<evidence type="ECO:0000259" key="12">
    <source>
        <dbReference type="Pfam" id="PF07992"/>
    </source>
</evidence>
<name>A0ABY3CBQ8_9GAMM</name>
<feature type="domain" description="FAD/NAD(P)-binding" evidence="12">
    <location>
        <begin position="9"/>
        <end position="349"/>
    </location>
</feature>
<dbReference type="InterPro" id="IPR023753">
    <property type="entry name" value="FAD/NAD-binding_dom"/>
</dbReference>
<evidence type="ECO:0000256" key="7">
    <source>
        <dbReference type="ARBA" id="ARBA00022827"/>
    </source>
</evidence>
<dbReference type="SUPFAM" id="SSF51905">
    <property type="entry name" value="FAD/NAD(P)-binding domain"/>
    <property type="match status" value="1"/>
</dbReference>
<dbReference type="PRINTS" id="PR00411">
    <property type="entry name" value="PNDRDTASEI"/>
</dbReference>
<evidence type="ECO:0000256" key="6">
    <source>
        <dbReference type="ARBA" id="ARBA00022630"/>
    </source>
</evidence>
<dbReference type="InterPro" id="IPR006258">
    <property type="entry name" value="Lipoamide_DH"/>
</dbReference>
<dbReference type="Pfam" id="PF07992">
    <property type="entry name" value="Pyr_redox_2"/>
    <property type="match status" value="1"/>
</dbReference>
<keyword evidence="8 10" id="KW-0520">NAD</keyword>
<comment type="caution">
    <text evidence="13">The sequence shown here is derived from an EMBL/GenBank/DDBJ whole genome shotgun (WGS) entry which is preliminary data.</text>
</comment>
<dbReference type="SUPFAM" id="SSF55424">
    <property type="entry name" value="FAD/NAD-linked reductases, dimerisation (C-terminal) domain"/>
    <property type="match status" value="1"/>
</dbReference>
<evidence type="ECO:0000256" key="2">
    <source>
        <dbReference type="ARBA" id="ARBA00007532"/>
    </source>
</evidence>
<evidence type="ECO:0000256" key="10">
    <source>
        <dbReference type="RuleBase" id="RU003692"/>
    </source>
</evidence>
<proteinExistence type="inferred from homology"/>
<sequence>MPKKQAKSFDVIVIGAGPAGYSSAIRCAQLGLKTACIDNWHGEKGWNDHLGGTYLNAGCVATIALLESAKIYQTITHNLKEHGIQAEAVSVDIARMMQRKNTIIDSLSRQIADAFAHNKIDCIRAKAKLLNERQVEIVPADHSPAAIIEAQHIILATGSSPIGLSCAPIDNELIIDSTMALNLDAVPKRLAIIGAGIIGLELASIWNRLGAETILLEAQESFLSMADQQIAREAYRIYSNQGLELRLGTRVISTKKGSKKAGLERSRKVTVEYQDSEGTHALRVDKLIVASGRKPNTENLAAPEADLLLDENGYVHVDENCRSTLPGVYAIGDLTLLGPMIAHKGIEEGRFVAEQIAGRHSSVNYELLPSVVFTDPEIAWVGQTEQALRAMGEPIKIGTFPLRATARAQATGRTEGIVKIIAHADTDAILGVHIIGTQASEMIAEAVLAMEFSASSEDLARTVHVHPTLAKAMNSAALAFRNGLPAGV</sequence>
<dbReference type="PANTHER" id="PTHR22912:SF224">
    <property type="entry name" value="DIHYDROLIPOYL DEHYDROGENASE"/>
    <property type="match status" value="1"/>
</dbReference>
<keyword evidence="10 13" id="KW-0560">Oxidoreductase</keyword>
<comment type="similarity">
    <text evidence="2 10">Belongs to the class-I pyridine nucleotide-disulfide oxidoreductase family.</text>
</comment>
<reference evidence="13 14" key="1">
    <citation type="journal article" date="2019" name="Antonie Van Leeuwenhoek">
        <title>Description of 'Ca. Methylobacter oryzae' KRF1, a novel species from the environmentally important Methylobacter clade 2.</title>
        <authorList>
            <person name="Khatri K."/>
            <person name="Mohite J.A."/>
            <person name="Pandit P.S."/>
            <person name="Bahulikar R."/>
            <person name="Rahalkar M.C."/>
        </authorList>
    </citation>
    <scope>NUCLEOTIDE SEQUENCE [LARGE SCALE GENOMIC DNA]</scope>
    <source>
        <strain evidence="13 14">KRF1</strain>
    </source>
</reference>
<dbReference type="PANTHER" id="PTHR22912">
    <property type="entry name" value="DISULFIDE OXIDOREDUCTASE"/>
    <property type="match status" value="1"/>
</dbReference>